<keyword evidence="4 8" id="KW-0812">Transmembrane</keyword>
<feature type="transmembrane region" description="Helical" evidence="8">
    <location>
        <begin position="546"/>
        <end position="564"/>
    </location>
</feature>
<dbReference type="InterPro" id="IPR029044">
    <property type="entry name" value="Nucleotide-diphossugar_trans"/>
</dbReference>
<keyword evidence="2 10" id="KW-0328">Glycosyltransferase</keyword>
<evidence type="ECO:0000256" key="1">
    <source>
        <dbReference type="ARBA" id="ARBA00004127"/>
    </source>
</evidence>
<dbReference type="GO" id="GO:0012505">
    <property type="term" value="C:endomembrane system"/>
    <property type="evidence" value="ECO:0007669"/>
    <property type="project" value="UniProtKB-SubCell"/>
</dbReference>
<dbReference type="InterPro" id="IPR005150">
    <property type="entry name" value="Cellulose_synth"/>
</dbReference>
<dbReference type="RefSeq" id="WP_167157820.1">
    <property type="nucleotide sequence ID" value="NZ_JAANOW010000001.1"/>
</dbReference>
<protein>
    <submittedName>
        <fullName evidence="10">Cellulose synthase (UDP-forming)</fullName>
        <ecNumber evidence="10">2.4.1.12</ecNumber>
    </submittedName>
</protein>
<dbReference type="GO" id="GO:0005886">
    <property type="term" value="C:plasma membrane"/>
    <property type="evidence" value="ECO:0007669"/>
    <property type="project" value="TreeGrafter"/>
</dbReference>
<feature type="transmembrane region" description="Helical" evidence="8">
    <location>
        <begin position="7"/>
        <end position="26"/>
    </location>
</feature>
<feature type="compositionally biased region" description="Polar residues" evidence="7">
    <location>
        <begin position="774"/>
        <end position="783"/>
    </location>
</feature>
<keyword evidence="5 8" id="KW-1133">Transmembrane helix</keyword>
<dbReference type="PROSITE" id="PS50801">
    <property type="entry name" value="STAS"/>
    <property type="match status" value="1"/>
</dbReference>
<evidence type="ECO:0000256" key="3">
    <source>
        <dbReference type="ARBA" id="ARBA00022679"/>
    </source>
</evidence>
<dbReference type="CDD" id="cd06421">
    <property type="entry name" value="CESA_CelA_like"/>
    <property type="match status" value="1"/>
</dbReference>
<feature type="transmembrane region" description="Helical" evidence="8">
    <location>
        <begin position="464"/>
        <end position="485"/>
    </location>
</feature>
<dbReference type="Pfam" id="PF03552">
    <property type="entry name" value="Cellulose_synt"/>
    <property type="match status" value="1"/>
</dbReference>
<dbReference type="EMBL" id="JAANOW010000001">
    <property type="protein sequence ID" value="NIH95005.1"/>
    <property type="molecule type" value="Genomic_DNA"/>
</dbReference>
<dbReference type="InterPro" id="IPR001173">
    <property type="entry name" value="Glyco_trans_2-like"/>
</dbReference>
<reference evidence="10 11" key="1">
    <citation type="submission" date="2020-03" db="EMBL/GenBank/DDBJ databases">
        <title>Sequencing the genomes of 1000 actinobacteria strains.</title>
        <authorList>
            <person name="Klenk H.-P."/>
        </authorList>
    </citation>
    <scope>NUCLEOTIDE SEQUENCE [LARGE SCALE GENOMIC DNA]</scope>
    <source>
        <strain evidence="10 11">DSM 44556</strain>
    </source>
</reference>
<dbReference type="GO" id="GO:0016760">
    <property type="term" value="F:cellulose synthase (UDP-forming) activity"/>
    <property type="evidence" value="ECO:0007669"/>
    <property type="project" value="UniProtKB-EC"/>
</dbReference>
<dbReference type="EC" id="2.4.1.12" evidence="10"/>
<evidence type="ECO:0000313" key="10">
    <source>
        <dbReference type="EMBL" id="NIH95005.1"/>
    </source>
</evidence>
<sequence>MTSGRLLVVRCLALLVVAFGGTYMVWRWSSTIAWGAWWIAIPLVLAETYSFGESVLYGVTMWNSRRRPAPPPAPRGRTIDVFIATYNEPLEIVLTSAIAARDMTYPHKTWILDDGNRQEFADAAKRIGVGYIVRGPDWDGRPRFAKAGNVNNALFRTSGEFIAVFDADQVPDPAFLDRVLGYFDDPEVAFVQTPQRFWNVPRSDPLGSGADLFYGPIQQGKDGWGAAFFCGSNAVLRREALMALGLTMFSRSAAERVRKALHDGRRRVQAAVNIHLPGDIGQIIGRRAVGLLVEAEARVRRGDVLADVTYVLRRQIKSIALSDMLPQPVIDAITDTLGAAEVARTDRALAIDPIVTSSITEDMATAMHLHALGWASVYHHEVLVQGLAPEDVRTMLSQRQRWATGTMQVFFSDNPLLLRGLTIGQRLMYLATMTSYLNGFAAVVYIAAPMVFLVSGIFPIRCDSIAFFVYFMPFFLCSQTLFVVAGNRSRGLWRGQQMSFALFPTWIKATIAGASAAFFGKTLTFAVTQKTKQATGIGLRHIRPQLIAMAALVLAGGYGAIQAADGQRPLFASIITLIWVGIDIVLLSAMTRAARYRGPGHIDSPFPRALTDEVRDVIVDIHHPTIAGSTAASQPCHAPTPPAANVPVRAAGAELAILLYAAARFDAVAALALRSHVAESVLDGAPVVLVDVSGVRTITPSAVAVVVDLLRLLRTSGGDLRIFGDSRSFALAYETMALSHVTRLHGDPEEAADSAYANGPWRRGPAQRGRGAHRQSTIMSGPR</sequence>
<dbReference type="InterPro" id="IPR036513">
    <property type="entry name" value="STAS_dom_sf"/>
</dbReference>
<evidence type="ECO:0000256" key="8">
    <source>
        <dbReference type="SAM" id="Phobius"/>
    </source>
</evidence>
<comment type="caution">
    <text evidence="10">The sequence shown here is derived from an EMBL/GenBank/DDBJ whole genome shotgun (WGS) entry which is preliminary data.</text>
</comment>
<evidence type="ECO:0000256" key="4">
    <source>
        <dbReference type="ARBA" id="ARBA00022692"/>
    </source>
</evidence>
<dbReference type="Pfam" id="PF00535">
    <property type="entry name" value="Glycos_transf_2"/>
    <property type="match status" value="1"/>
</dbReference>
<feature type="domain" description="STAS" evidence="9">
    <location>
        <begin position="657"/>
        <end position="755"/>
    </location>
</feature>
<evidence type="ECO:0000256" key="5">
    <source>
        <dbReference type="ARBA" id="ARBA00022989"/>
    </source>
</evidence>
<evidence type="ECO:0000256" key="2">
    <source>
        <dbReference type="ARBA" id="ARBA00022676"/>
    </source>
</evidence>
<feature type="region of interest" description="Disordered" evidence="7">
    <location>
        <begin position="751"/>
        <end position="783"/>
    </location>
</feature>
<name>A0A7X5ZCH5_9MYCO</name>
<evidence type="ECO:0000259" key="9">
    <source>
        <dbReference type="PROSITE" id="PS50801"/>
    </source>
</evidence>
<dbReference type="PANTHER" id="PTHR43867:SF2">
    <property type="entry name" value="CELLULOSE SYNTHASE CATALYTIC SUBUNIT A [UDP-FORMING]"/>
    <property type="match status" value="1"/>
</dbReference>
<gene>
    <name evidence="10" type="ORF">FHU31_001961</name>
</gene>
<dbReference type="SUPFAM" id="SSF52091">
    <property type="entry name" value="SpoIIaa-like"/>
    <property type="match status" value="1"/>
</dbReference>
<organism evidence="10 11">
    <name type="scientific">Mycolicibacterium fluoranthenivorans</name>
    <dbReference type="NCBI Taxonomy" id="258505"/>
    <lineage>
        <taxon>Bacteria</taxon>
        <taxon>Bacillati</taxon>
        <taxon>Actinomycetota</taxon>
        <taxon>Actinomycetes</taxon>
        <taxon>Mycobacteriales</taxon>
        <taxon>Mycobacteriaceae</taxon>
        <taxon>Mycolicibacterium</taxon>
    </lineage>
</organism>
<dbReference type="GO" id="GO:0030244">
    <property type="term" value="P:cellulose biosynthetic process"/>
    <property type="evidence" value="ECO:0007669"/>
    <property type="project" value="InterPro"/>
</dbReference>
<dbReference type="SUPFAM" id="SSF53448">
    <property type="entry name" value="Nucleotide-diphospho-sugar transferases"/>
    <property type="match status" value="1"/>
</dbReference>
<dbReference type="InterPro" id="IPR002645">
    <property type="entry name" value="STAS_dom"/>
</dbReference>
<feature type="transmembrane region" description="Helical" evidence="8">
    <location>
        <begin position="32"/>
        <end position="57"/>
    </location>
</feature>
<feature type="transmembrane region" description="Helical" evidence="8">
    <location>
        <begin position="436"/>
        <end position="458"/>
    </location>
</feature>
<feature type="transmembrane region" description="Helical" evidence="8">
    <location>
        <begin position="570"/>
        <end position="589"/>
    </location>
</feature>
<proteinExistence type="predicted"/>
<dbReference type="AlphaFoldDB" id="A0A7X5ZCH5"/>
<evidence type="ECO:0000313" key="11">
    <source>
        <dbReference type="Proteomes" id="UP000547444"/>
    </source>
</evidence>
<keyword evidence="11" id="KW-1185">Reference proteome</keyword>
<dbReference type="Proteomes" id="UP000547444">
    <property type="component" value="Unassembled WGS sequence"/>
</dbReference>
<accession>A0A7X5ZCH5</accession>
<keyword evidence="6 8" id="KW-0472">Membrane</keyword>
<dbReference type="PANTHER" id="PTHR43867">
    <property type="entry name" value="CELLULOSE SYNTHASE CATALYTIC SUBUNIT A [UDP-FORMING]"/>
    <property type="match status" value="1"/>
</dbReference>
<comment type="subcellular location">
    <subcellularLocation>
        <location evidence="1">Endomembrane system</location>
        <topology evidence="1">Multi-pass membrane protein</topology>
    </subcellularLocation>
</comment>
<keyword evidence="3 10" id="KW-0808">Transferase</keyword>
<dbReference type="InterPro" id="IPR050321">
    <property type="entry name" value="Glycosyltr_2/OpgH_subfam"/>
</dbReference>
<evidence type="ECO:0000256" key="6">
    <source>
        <dbReference type="ARBA" id="ARBA00023136"/>
    </source>
</evidence>
<dbReference type="Gene3D" id="3.90.550.10">
    <property type="entry name" value="Spore Coat Polysaccharide Biosynthesis Protein SpsA, Chain A"/>
    <property type="match status" value="2"/>
</dbReference>
<evidence type="ECO:0000256" key="7">
    <source>
        <dbReference type="SAM" id="MobiDB-lite"/>
    </source>
</evidence>
<dbReference type="Gene3D" id="3.30.750.24">
    <property type="entry name" value="STAS domain"/>
    <property type="match status" value="1"/>
</dbReference>